<evidence type="ECO:0000256" key="1">
    <source>
        <dbReference type="ARBA" id="ARBA00022603"/>
    </source>
</evidence>
<keyword evidence="3" id="KW-0949">S-adenosyl-L-methionine</keyword>
<dbReference type="RefSeq" id="WP_311555799.1">
    <property type="nucleotide sequence ID" value="NZ_JAVREJ010000005.1"/>
</dbReference>
<dbReference type="InterPro" id="IPR000940">
    <property type="entry name" value="NNMT_TEMT_trans"/>
</dbReference>
<dbReference type="EMBL" id="JAVREJ010000005">
    <property type="protein sequence ID" value="MDT0349764.1"/>
    <property type="molecule type" value="Genomic_DNA"/>
</dbReference>
<evidence type="ECO:0000256" key="2">
    <source>
        <dbReference type="ARBA" id="ARBA00022679"/>
    </source>
</evidence>
<proteinExistence type="predicted"/>
<dbReference type="Proteomes" id="UP001183202">
    <property type="component" value="Unassembled WGS sequence"/>
</dbReference>
<dbReference type="GO" id="GO:0032259">
    <property type="term" value="P:methylation"/>
    <property type="evidence" value="ECO:0007669"/>
    <property type="project" value="UniProtKB-KW"/>
</dbReference>
<keyword evidence="1 4" id="KW-0489">Methyltransferase</keyword>
<dbReference type="GO" id="GO:0008168">
    <property type="term" value="F:methyltransferase activity"/>
    <property type="evidence" value="ECO:0007669"/>
    <property type="project" value="UniProtKB-KW"/>
</dbReference>
<reference evidence="5" key="1">
    <citation type="submission" date="2023-07" db="EMBL/GenBank/DDBJ databases">
        <title>30 novel species of actinomycetes from the DSMZ collection.</title>
        <authorList>
            <person name="Nouioui I."/>
        </authorList>
    </citation>
    <scope>NUCLEOTIDE SEQUENCE [LARGE SCALE GENOMIC DNA]</scope>
    <source>
        <strain evidence="5">DSM 45834</strain>
    </source>
</reference>
<name>A0ABU2NAS5_9PSEU</name>
<keyword evidence="5" id="KW-1185">Reference proteome</keyword>
<evidence type="ECO:0000313" key="5">
    <source>
        <dbReference type="Proteomes" id="UP001183202"/>
    </source>
</evidence>
<evidence type="ECO:0000256" key="3">
    <source>
        <dbReference type="ARBA" id="ARBA00022691"/>
    </source>
</evidence>
<dbReference type="EC" id="2.1.1.-" evidence="4"/>
<gene>
    <name evidence="4" type="ORF">RM445_09550</name>
</gene>
<dbReference type="PROSITE" id="PS51681">
    <property type="entry name" value="SAM_MT_NNMT_PNMT_TEMT"/>
    <property type="match status" value="1"/>
</dbReference>
<comment type="caution">
    <text evidence="4">The sequence shown here is derived from an EMBL/GenBank/DDBJ whole genome shotgun (WGS) entry which is preliminary data.</text>
</comment>
<dbReference type="InterPro" id="IPR029063">
    <property type="entry name" value="SAM-dependent_MTases_sf"/>
</dbReference>
<evidence type="ECO:0000313" key="4">
    <source>
        <dbReference type="EMBL" id="MDT0349764.1"/>
    </source>
</evidence>
<protein>
    <submittedName>
        <fullName evidence="4">Class I SAM-dependent methyltransferase</fullName>
        <ecNumber evidence="4">2.1.1.-</ecNumber>
    </submittedName>
</protein>
<accession>A0ABU2NAS5</accession>
<dbReference type="CDD" id="cd02440">
    <property type="entry name" value="AdoMet_MTases"/>
    <property type="match status" value="1"/>
</dbReference>
<dbReference type="Gene3D" id="3.40.50.150">
    <property type="entry name" value="Vaccinia Virus protein VP39"/>
    <property type="match status" value="1"/>
</dbReference>
<sequence length="252" mass="27778">MSGADADRRWRNADPDWDRWPVPVYLAENYRDLHESDDAVIVHHSAVYRGLARGSLGRAVEIGSGPNLYPLFLASGAARRIDAVDRSAAGLGYLRRQLAEGPDPIWDSFWQRCRALNPALPDTVEEALARVQVRLGDAFALAGSDYDLASMHFVAESVTEDPDEFEEFCAAFVATVRPGGHLVAAFMENMSRYELGDGSRWPGTPVDGAVVARVFGPLTEDLRVSRIDADPGLPEYGYTGMVLMRARRPRVT</sequence>
<organism evidence="4 5">
    <name type="scientific">Pseudonocardia charpentierae</name>
    <dbReference type="NCBI Taxonomy" id="3075545"/>
    <lineage>
        <taxon>Bacteria</taxon>
        <taxon>Bacillati</taxon>
        <taxon>Actinomycetota</taxon>
        <taxon>Actinomycetes</taxon>
        <taxon>Pseudonocardiales</taxon>
        <taxon>Pseudonocardiaceae</taxon>
        <taxon>Pseudonocardia</taxon>
    </lineage>
</organism>
<keyword evidence="2 4" id="KW-0808">Transferase</keyword>
<dbReference type="SUPFAM" id="SSF53335">
    <property type="entry name" value="S-adenosyl-L-methionine-dependent methyltransferases"/>
    <property type="match status" value="1"/>
</dbReference>